<evidence type="ECO:0000313" key="5">
    <source>
        <dbReference type="EMBL" id="ANU25629.1"/>
    </source>
</evidence>
<evidence type="ECO:0000256" key="1">
    <source>
        <dbReference type="ARBA" id="ARBA00022553"/>
    </source>
</evidence>
<keyword evidence="2" id="KW-0808">Transferase</keyword>
<dbReference type="KEGG" id="pll:I858_000870"/>
<dbReference type="InterPro" id="IPR016120">
    <property type="entry name" value="Sig_transdc_His_kin_SpoOB"/>
</dbReference>
<feature type="domain" description="SpoOB alpha-helical" evidence="4">
    <location>
        <begin position="7"/>
        <end position="55"/>
    </location>
</feature>
<dbReference type="OrthoDB" id="2375606at2"/>
<proteinExistence type="predicted"/>
<dbReference type="InterPro" id="IPR039506">
    <property type="entry name" value="SPOB_a"/>
</dbReference>
<keyword evidence="1" id="KW-0597">Phosphoprotein</keyword>
<accession>A0A1B1RXH5</accession>
<dbReference type="EMBL" id="CP016540">
    <property type="protein sequence ID" value="ANU25629.1"/>
    <property type="molecule type" value="Genomic_DNA"/>
</dbReference>
<protein>
    <submittedName>
        <fullName evidence="5">Sporulation protein</fullName>
    </submittedName>
</protein>
<dbReference type="SUPFAM" id="SSF55890">
    <property type="entry name" value="Sporulation response regulatory protein Spo0B"/>
    <property type="match status" value="1"/>
</dbReference>
<evidence type="ECO:0000313" key="6">
    <source>
        <dbReference type="Proteomes" id="UP000053354"/>
    </source>
</evidence>
<dbReference type="AlphaFoldDB" id="A0A1B1RXH5"/>
<dbReference type="RefSeq" id="WP_065524210.1">
    <property type="nucleotide sequence ID" value="NZ_CP016540.2"/>
</dbReference>
<dbReference type="Pfam" id="PF14689">
    <property type="entry name" value="SPOB_a"/>
    <property type="match status" value="1"/>
</dbReference>
<name>A0A1B1RXH5_9BACL</name>
<gene>
    <name evidence="5" type="ORF">I858_000870</name>
</gene>
<dbReference type="Proteomes" id="UP000053354">
    <property type="component" value="Chromosome"/>
</dbReference>
<dbReference type="GO" id="GO:0000155">
    <property type="term" value="F:phosphorelay sensor kinase activity"/>
    <property type="evidence" value="ECO:0007669"/>
    <property type="project" value="InterPro"/>
</dbReference>
<evidence type="ECO:0000256" key="3">
    <source>
        <dbReference type="ARBA" id="ARBA00022777"/>
    </source>
</evidence>
<dbReference type="STRING" id="1302659.I858_000870"/>
<keyword evidence="3" id="KW-0418">Kinase</keyword>
<organism evidence="5 6">
    <name type="scientific">Planococcus versutus</name>
    <dbReference type="NCBI Taxonomy" id="1302659"/>
    <lineage>
        <taxon>Bacteria</taxon>
        <taxon>Bacillati</taxon>
        <taxon>Bacillota</taxon>
        <taxon>Bacilli</taxon>
        <taxon>Bacillales</taxon>
        <taxon>Caryophanaceae</taxon>
        <taxon>Planococcus</taxon>
    </lineage>
</organism>
<evidence type="ECO:0000259" key="4">
    <source>
        <dbReference type="Pfam" id="PF14689"/>
    </source>
</evidence>
<keyword evidence="6" id="KW-1185">Reference proteome</keyword>
<evidence type="ECO:0000256" key="2">
    <source>
        <dbReference type="ARBA" id="ARBA00022679"/>
    </source>
</evidence>
<reference evidence="5" key="1">
    <citation type="submission" date="2016-10" db="EMBL/GenBank/DDBJ databases">
        <authorList>
            <person name="See-Too W.S."/>
        </authorList>
    </citation>
    <scope>NUCLEOTIDE SEQUENCE</scope>
    <source>
        <strain evidence="5">L10.15</strain>
    </source>
</reference>
<sequence>MANPITVAQSLRHARHDFLNELQLIKMNLDLGRLQEAQAIIRSHAEASMHVSRLADIGLPLTEEWLLTVNWSYTGFRFNIACYATAAPSHLDGAFRRFLEDFVKQANQHVDPDQVFEGVISLTSNASFFEMNITYPENWPDLNIVETDGFTVAKECNEDSATISVRAQMEG</sequence>
<dbReference type="Gene3D" id="1.10.287.130">
    <property type="match status" value="1"/>
</dbReference>